<gene>
    <name evidence="1" type="ORF">NTJ_06363</name>
</gene>
<evidence type="ECO:0000313" key="1">
    <source>
        <dbReference type="EMBL" id="BES93554.1"/>
    </source>
</evidence>
<reference evidence="1 2" key="1">
    <citation type="submission" date="2023-09" db="EMBL/GenBank/DDBJ databases">
        <title>Nesidiocoris tenuis whole genome shotgun sequence.</title>
        <authorList>
            <person name="Shibata T."/>
            <person name="Shimoda M."/>
            <person name="Kobayashi T."/>
            <person name="Uehara T."/>
        </authorList>
    </citation>
    <scope>NUCLEOTIDE SEQUENCE [LARGE SCALE GENOMIC DNA]</scope>
    <source>
        <strain evidence="1 2">Japan</strain>
    </source>
</reference>
<accession>A0ABN7AQJ0</accession>
<keyword evidence="2" id="KW-1185">Reference proteome</keyword>
<proteinExistence type="predicted"/>
<dbReference type="EMBL" id="AP028912">
    <property type="protein sequence ID" value="BES93554.1"/>
    <property type="molecule type" value="Genomic_DNA"/>
</dbReference>
<dbReference type="Proteomes" id="UP001307889">
    <property type="component" value="Chromosome 4"/>
</dbReference>
<protein>
    <submittedName>
        <fullName evidence="1">Uncharacterized protein</fullName>
    </submittedName>
</protein>
<evidence type="ECO:0000313" key="2">
    <source>
        <dbReference type="Proteomes" id="UP001307889"/>
    </source>
</evidence>
<name>A0ABN7AQJ0_9HEMI</name>
<sequence length="89" mass="9988">MSSEKTAVGTWQNKAASIMRRWAPVANGRMKAWRTPSTDNNIIVLLAEPIELQRGITLYVRRLRLCNYQPRGSGQGGEGHYAKEAAKMK</sequence>
<organism evidence="1 2">
    <name type="scientific">Nesidiocoris tenuis</name>
    <dbReference type="NCBI Taxonomy" id="355587"/>
    <lineage>
        <taxon>Eukaryota</taxon>
        <taxon>Metazoa</taxon>
        <taxon>Ecdysozoa</taxon>
        <taxon>Arthropoda</taxon>
        <taxon>Hexapoda</taxon>
        <taxon>Insecta</taxon>
        <taxon>Pterygota</taxon>
        <taxon>Neoptera</taxon>
        <taxon>Paraneoptera</taxon>
        <taxon>Hemiptera</taxon>
        <taxon>Heteroptera</taxon>
        <taxon>Panheteroptera</taxon>
        <taxon>Cimicomorpha</taxon>
        <taxon>Miridae</taxon>
        <taxon>Dicyphina</taxon>
        <taxon>Nesidiocoris</taxon>
    </lineage>
</organism>